<dbReference type="Pfam" id="PF22936">
    <property type="entry name" value="Pol_BBD"/>
    <property type="match status" value="1"/>
</dbReference>
<evidence type="ECO:0000259" key="1">
    <source>
        <dbReference type="Pfam" id="PF22936"/>
    </source>
</evidence>
<gene>
    <name evidence="2" type="ORF">AMAG_20742</name>
</gene>
<reference evidence="2 3" key="1">
    <citation type="submission" date="2009-11" db="EMBL/GenBank/DDBJ databases">
        <title>Annotation of Allomyces macrogynus ATCC 38327.</title>
        <authorList>
            <consortium name="The Broad Institute Genome Sequencing Platform"/>
            <person name="Russ C."/>
            <person name="Cuomo C."/>
            <person name="Burger G."/>
            <person name="Gray M.W."/>
            <person name="Holland P.W.H."/>
            <person name="King N."/>
            <person name="Lang F.B.F."/>
            <person name="Roger A.J."/>
            <person name="Ruiz-Trillo I."/>
            <person name="Young S.K."/>
            <person name="Zeng Q."/>
            <person name="Gargeya S."/>
            <person name="Fitzgerald M."/>
            <person name="Haas B."/>
            <person name="Abouelleil A."/>
            <person name="Alvarado L."/>
            <person name="Arachchi H.M."/>
            <person name="Berlin A."/>
            <person name="Chapman S.B."/>
            <person name="Gearin G."/>
            <person name="Goldberg J."/>
            <person name="Griggs A."/>
            <person name="Gujja S."/>
            <person name="Hansen M."/>
            <person name="Heiman D."/>
            <person name="Howarth C."/>
            <person name="Larimer J."/>
            <person name="Lui A."/>
            <person name="MacDonald P.J.P."/>
            <person name="McCowen C."/>
            <person name="Montmayeur A."/>
            <person name="Murphy C."/>
            <person name="Neiman D."/>
            <person name="Pearson M."/>
            <person name="Priest M."/>
            <person name="Roberts A."/>
            <person name="Saif S."/>
            <person name="Shea T."/>
            <person name="Sisk P."/>
            <person name="Stolte C."/>
            <person name="Sykes S."/>
            <person name="Wortman J."/>
            <person name="Nusbaum C."/>
            <person name="Birren B."/>
        </authorList>
    </citation>
    <scope>NUCLEOTIDE SEQUENCE [LARGE SCALE GENOMIC DNA]</scope>
    <source>
        <strain evidence="2 3">ATCC 38327</strain>
    </source>
</reference>
<dbReference type="AlphaFoldDB" id="A0A0L0TFC0"/>
<proteinExistence type="predicted"/>
<dbReference type="VEuPathDB" id="FungiDB:AMAG_20742"/>
<dbReference type="InterPro" id="IPR054722">
    <property type="entry name" value="PolX-like_BBD"/>
</dbReference>
<evidence type="ECO:0000313" key="3">
    <source>
        <dbReference type="Proteomes" id="UP000054350"/>
    </source>
</evidence>
<feature type="domain" description="Retrovirus-related Pol polyprotein from transposon TNT 1-94-like beta-barrel" evidence="1">
    <location>
        <begin position="13"/>
        <end position="88"/>
    </location>
</feature>
<dbReference type="OrthoDB" id="1626798at2759"/>
<name>A0A0L0TFC0_ALLM3</name>
<dbReference type="Proteomes" id="UP000054350">
    <property type="component" value="Unassembled WGS sequence"/>
</dbReference>
<keyword evidence="3" id="KW-1185">Reference proteome</keyword>
<sequence length="117" mass="12639">MKDRILTIISPKVDSAAGAHFCGDKSLFATLNDMRPGEGFLVSLGDHRVCHPIGKRTMRIRTPSGNIVHLDPVWYIPGFKTLVSVSELACGHGDTWIVPGVCEKGTNQGRAGARRLG</sequence>
<reference evidence="3" key="2">
    <citation type="submission" date="2009-11" db="EMBL/GenBank/DDBJ databases">
        <title>The Genome Sequence of Allomyces macrogynus strain ATCC 38327.</title>
        <authorList>
            <consortium name="The Broad Institute Genome Sequencing Platform"/>
            <person name="Russ C."/>
            <person name="Cuomo C."/>
            <person name="Shea T."/>
            <person name="Young S.K."/>
            <person name="Zeng Q."/>
            <person name="Koehrsen M."/>
            <person name="Haas B."/>
            <person name="Borodovsky M."/>
            <person name="Guigo R."/>
            <person name="Alvarado L."/>
            <person name="Berlin A."/>
            <person name="Borenstein D."/>
            <person name="Chen Z."/>
            <person name="Engels R."/>
            <person name="Freedman E."/>
            <person name="Gellesch M."/>
            <person name="Goldberg J."/>
            <person name="Griggs A."/>
            <person name="Gujja S."/>
            <person name="Heiman D."/>
            <person name="Hepburn T."/>
            <person name="Howarth C."/>
            <person name="Jen D."/>
            <person name="Larson L."/>
            <person name="Lewis B."/>
            <person name="Mehta T."/>
            <person name="Park D."/>
            <person name="Pearson M."/>
            <person name="Roberts A."/>
            <person name="Saif S."/>
            <person name="Shenoy N."/>
            <person name="Sisk P."/>
            <person name="Stolte C."/>
            <person name="Sykes S."/>
            <person name="Walk T."/>
            <person name="White J."/>
            <person name="Yandava C."/>
            <person name="Burger G."/>
            <person name="Gray M.W."/>
            <person name="Holland P.W.H."/>
            <person name="King N."/>
            <person name="Lang F.B.F."/>
            <person name="Roger A.J."/>
            <person name="Ruiz-Trillo I."/>
            <person name="Lander E."/>
            <person name="Nusbaum C."/>
        </authorList>
    </citation>
    <scope>NUCLEOTIDE SEQUENCE [LARGE SCALE GENOMIC DNA]</scope>
    <source>
        <strain evidence="3">ATCC 38327</strain>
    </source>
</reference>
<evidence type="ECO:0000313" key="2">
    <source>
        <dbReference type="EMBL" id="KNE73299.1"/>
    </source>
</evidence>
<accession>A0A0L0TFC0</accession>
<organism evidence="2 3">
    <name type="scientific">Allomyces macrogynus (strain ATCC 38327)</name>
    <name type="common">Allomyces javanicus var. macrogynus</name>
    <dbReference type="NCBI Taxonomy" id="578462"/>
    <lineage>
        <taxon>Eukaryota</taxon>
        <taxon>Fungi</taxon>
        <taxon>Fungi incertae sedis</taxon>
        <taxon>Blastocladiomycota</taxon>
        <taxon>Blastocladiomycetes</taxon>
        <taxon>Blastocladiales</taxon>
        <taxon>Blastocladiaceae</taxon>
        <taxon>Allomyces</taxon>
    </lineage>
</organism>
<protein>
    <recommendedName>
        <fullName evidence="1">Retrovirus-related Pol polyprotein from transposon TNT 1-94-like beta-barrel domain-containing protein</fullName>
    </recommendedName>
</protein>
<dbReference type="EMBL" id="GG745393">
    <property type="protein sequence ID" value="KNE73299.1"/>
    <property type="molecule type" value="Genomic_DNA"/>
</dbReference>